<dbReference type="GO" id="GO:0005737">
    <property type="term" value="C:cytoplasm"/>
    <property type="evidence" value="ECO:0007669"/>
    <property type="project" value="TreeGrafter"/>
</dbReference>
<evidence type="ECO:0000259" key="3">
    <source>
        <dbReference type="Pfam" id="PF24181"/>
    </source>
</evidence>
<dbReference type="InterPro" id="IPR016024">
    <property type="entry name" value="ARM-type_fold"/>
</dbReference>
<dbReference type="EMBL" id="ML119051">
    <property type="protein sequence ID" value="ROT42800.1"/>
    <property type="molecule type" value="Genomic_DNA"/>
</dbReference>
<dbReference type="FunFam" id="1.25.10.10:FF:001401">
    <property type="entry name" value="Uncharacterized protein"/>
    <property type="match status" value="1"/>
</dbReference>
<dbReference type="InterPro" id="IPR016441">
    <property type="entry name" value="Tti1"/>
</dbReference>
<reference evidence="4 5" key="1">
    <citation type="journal article" date="2018" name="Mol. Ecol.">
        <title>The obligate alkalophilic soda-lake fungus Sodiomyces alkalinus has shifted to a protein diet.</title>
        <authorList>
            <person name="Grum-Grzhimaylo A.A."/>
            <person name="Falkoski D.L."/>
            <person name="van den Heuvel J."/>
            <person name="Valero-Jimenez C.A."/>
            <person name="Min B."/>
            <person name="Choi I.G."/>
            <person name="Lipzen A."/>
            <person name="Daum C.G."/>
            <person name="Aanen D.K."/>
            <person name="Tsang A."/>
            <person name="Henrissat B."/>
            <person name="Bilanenko E.N."/>
            <person name="de Vries R.P."/>
            <person name="van Kan J.A.L."/>
            <person name="Grigoriev I.V."/>
            <person name="Debets A.J.M."/>
        </authorList>
    </citation>
    <scope>NUCLEOTIDE SEQUENCE [LARGE SCALE GENOMIC DNA]</scope>
    <source>
        <strain evidence="4 5">F11</strain>
    </source>
</reference>
<dbReference type="Pfam" id="PF24181">
    <property type="entry name" value="TPR_TTI1_C"/>
    <property type="match status" value="1"/>
</dbReference>
<dbReference type="Gene3D" id="1.25.10.10">
    <property type="entry name" value="Leucine-rich Repeat Variant"/>
    <property type="match status" value="3"/>
</dbReference>
<evidence type="ECO:0000313" key="4">
    <source>
        <dbReference type="EMBL" id="ROT42800.1"/>
    </source>
</evidence>
<dbReference type="PANTHER" id="PTHR18460:SF3">
    <property type="entry name" value="TELO2-INTERACTING PROTEIN 1 HOMOLOG"/>
    <property type="match status" value="1"/>
</dbReference>
<feature type="compositionally biased region" description="Basic and acidic residues" evidence="1">
    <location>
        <begin position="766"/>
        <end position="778"/>
    </location>
</feature>
<protein>
    <submittedName>
        <fullName evidence="4">HEAT repeat protein</fullName>
    </submittedName>
</protein>
<gene>
    <name evidence="4" type="ORF">SODALDRAFT_304395</name>
</gene>
<dbReference type="GeneID" id="39577456"/>
<evidence type="ECO:0000256" key="1">
    <source>
        <dbReference type="SAM" id="MobiDB-lite"/>
    </source>
</evidence>
<dbReference type="InterPro" id="IPR011989">
    <property type="entry name" value="ARM-like"/>
</dbReference>
<evidence type="ECO:0000313" key="5">
    <source>
        <dbReference type="Proteomes" id="UP000272025"/>
    </source>
</evidence>
<proteinExistence type="predicted"/>
<dbReference type="InterPro" id="IPR057566">
    <property type="entry name" value="TPR_TTI1_N"/>
</dbReference>
<organism evidence="4 5">
    <name type="scientific">Sodiomyces alkalinus (strain CBS 110278 / VKM F-3762 / F11)</name>
    <name type="common">Alkaliphilic filamentous fungus</name>
    <dbReference type="NCBI Taxonomy" id="1314773"/>
    <lineage>
        <taxon>Eukaryota</taxon>
        <taxon>Fungi</taxon>
        <taxon>Dikarya</taxon>
        <taxon>Ascomycota</taxon>
        <taxon>Pezizomycotina</taxon>
        <taxon>Sordariomycetes</taxon>
        <taxon>Hypocreomycetidae</taxon>
        <taxon>Glomerellales</taxon>
        <taxon>Plectosphaerellaceae</taxon>
        <taxon>Sodiomyces</taxon>
    </lineage>
</organism>
<dbReference type="InterPro" id="IPR057567">
    <property type="entry name" value="TPR_TTI1_C"/>
</dbReference>
<feature type="region of interest" description="Disordered" evidence="1">
    <location>
        <begin position="741"/>
        <end position="838"/>
    </location>
</feature>
<feature type="domain" description="TTI1 N-terminal TPR" evidence="2">
    <location>
        <begin position="15"/>
        <end position="350"/>
    </location>
</feature>
<dbReference type="RefSeq" id="XP_028470606.1">
    <property type="nucleotide sequence ID" value="XM_028608978.1"/>
</dbReference>
<dbReference type="STRING" id="1314773.A0A3N2Q7R1"/>
<name>A0A3N2Q7R1_SODAK</name>
<dbReference type="AlphaFoldDB" id="A0A3N2Q7R1"/>
<feature type="compositionally biased region" description="Basic and acidic residues" evidence="1">
    <location>
        <begin position="813"/>
        <end position="837"/>
    </location>
</feature>
<dbReference type="Pfam" id="PF24173">
    <property type="entry name" value="TPR_TTI1_N"/>
    <property type="match status" value="1"/>
</dbReference>
<dbReference type="PANTHER" id="PTHR18460">
    <property type="entry name" value="TEL2 INTERACTING PROTEIN 1 TTI1 FAMILY MEMBER"/>
    <property type="match status" value="1"/>
</dbReference>
<keyword evidence="5" id="KW-1185">Reference proteome</keyword>
<sequence>MTTNNTATLARNELFKQLKPCCVPLSQIAIRPPDGAPAVRNLTELVEDLSGIINRQVNRDPSAFDDKLADYVFFPLSHVFRNQNYYPARTIEVALRGLTTLIVHGWKSKIAPQIVEQLLILLTFIVGGVPGQESKHGVSEETSLEALRALTALITAAGSSAAAAASLVETKTIPALGHTVTVVLQSVVDGKAPDVQAEALRALQSIFTCIKDHAALASFLPGVVSSLTRLLSTPAREKTRVLVAAISALKVVLVSVLSDLRTRSISAKTQTPEQNPDGTDDASQNVLSPAWLKATVSQIKLALATVLKLRASKSQSVRDALGNLCLTLLDECHTTLENCAPILVESAIILEPEDGASSTMMATSLQDLATIYPELGESAKVTVYSWITSLPRIMQSADESHKQTAIRNLLKGTELVTRLQLDSSTLNDAVSLALRDSISFMVADGSKQAISPVLSEDDALSSRQLASPGGLAANYQLVVMSQEGQLKTRSEMLNLIAKIGSASQQVKFGLEMLDYTRELTGPSQVASYWLSFELVKAAFSRSSDVDDFLDLSSVATTSDDPETALQEVYTFAVSLLDSQDESTEIDWRLEAIALEVTAYAASRSGEAFRPELIDVLYPVTTFLGSPHPRLREHAITTLNIVAASCGYTSVSELIIENVDYMVNSVSLRMNTLDITPASTKVLTMMTRLTGSRLIPYLDDVVASIFAALDNYHGYPVFVESLFAALKEIVEQGAKSDRLLLQGRENGPSTHKKHRPQPVTIDDLVDLLDRREERRKQREEEDVTAEAEAKGLQAHPQRPWGPGKNKPKGTFIEEMERTEGEAEEETRGDMDIEKEKPPKTPTYTLLEKVAYLTQHYLTSPAPTLRKSLLDLLTTVSPALSPDEDAFLPLINAVWPVVVARLYDGEPFVVLAACDTLGMLCRTAGDFLASRIKTEWWDALGKWCREKKQAAVQAKTRNNRITAPRSTAGDTILVPSRAGGTVAMTPLSSSSPSSSAVGAGTVMNREAGGGLGKFASAAQIWEATVRLLVAIVSHVRIEAEMFDEVLGLLADRLERDPEVREALETINPDAVWFALYELGVIDPLPTPVMEGVEFPPMKKRVGL</sequence>
<feature type="domain" description="TTI1 C-terminal TPR" evidence="3">
    <location>
        <begin position="763"/>
        <end position="955"/>
    </location>
</feature>
<evidence type="ECO:0000259" key="2">
    <source>
        <dbReference type="Pfam" id="PF24173"/>
    </source>
</evidence>
<dbReference type="Pfam" id="PF21547">
    <property type="entry name" value="TTI1"/>
    <property type="match status" value="1"/>
</dbReference>
<dbReference type="InterPro" id="IPR049362">
    <property type="entry name" value="TTI1_rpt"/>
</dbReference>
<dbReference type="InterPro" id="IPR052587">
    <property type="entry name" value="TELO2-interacting_protein_1"/>
</dbReference>
<dbReference type="PIRSF" id="PIRSF005250">
    <property type="entry name" value="UCP005250"/>
    <property type="match status" value="1"/>
</dbReference>
<dbReference type="Proteomes" id="UP000272025">
    <property type="component" value="Unassembled WGS sequence"/>
</dbReference>
<accession>A0A3N2Q7R1</accession>
<dbReference type="OrthoDB" id="49511at2759"/>
<dbReference type="SUPFAM" id="SSF48371">
    <property type="entry name" value="ARM repeat"/>
    <property type="match status" value="1"/>
</dbReference>